<evidence type="ECO:0000313" key="1">
    <source>
        <dbReference type="EMBL" id="KKK86648.1"/>
    </source>
</evidence>
<dbReference type="AlphaFoldDB" id="A0A0F8YZ07"/>
<comment type="caution">
    <text evidence="1">The sequence shown here is derived from an EMBL/GenBank/DDBJ whole genome shotgun (WGS) entry which is preliminary data.</text>
</comment>
<protein>
    <submittedName>
        <fullName evidence="1">Uncharacterized protein</fullName>
    </submittedName>
</protein>
<gene>
    <name evidence="1" type="ORF">LCGC14_2761150</name>
</gene>
<reference evidence="1" key="1">
    <citation type="journal article" date="2015" name="Nature">
        <title>Complex archaea that bridge the gap between prokaryotes and eukaryotes.</title>
        <authorList>
            <person name="Spang A."/>
            <person name="Saw J.H."/>
            <person name="Jorgensen S.L."/>
            <person name="Zaremba-Niedzwiedzka K."/>
            <person name="Martijn J."/>
            <person name="Lind A.E."/>
            <person name="van Eijk R."/>
            <person name="Schleper C."/>
            <person name="Guy L."/>
            <person name="Ettema T.J."/>
        </authorList>
    </citation>
    <scope>NUCLEOTIDE SEQUENCE</scope>
</reference>
<name>A0A0F8YZ07_9ZZZZ</name>
<organism evidence="1">
    <name type="scientific">marine sediment metagenome</name>
    <dbReference type="NCBI Taxonomy" id="412755"/>
    <lineage>
        <taxon>unclassified sequences</taxon>
        <taxon>metagenomes</taxon>
        <taxon>ecological metagenomes</taxon>
    </lineage>
</organism>
<accession>A0A0F8YZ07</accession>
<sequence length="85" mass="9714">MGNKYAVHSLKFDDCIKDNHLVFSAYYKDDKAPDEGSHFYFIALPLKLYAGIELHTGIPNSLQEVHKKGSVGFQLKDRKTDKNKK</sequence>
<dbReference type="EMBL" id="LAZR01050751">
    <property type="protein sequence ID" value="KKK86648.1"/>
    <property type="molecule type" value="Genomic_DNA"/>
</dbReference>
<proteinExistence type="predicted"/>